<accession>A0A514TV42</accession>
<feature type="region of interest" description="Disordered" evidence="1">
    <location>
        <begin position="267"/>
        <end position="289"/>
    </location>
</feature>
<gene>
    <name evidence="2" type="ORF">PS1_0138</name>
</gene>
<name>A0A514TV42_9CAUD</name>
<evidence type="ECO:0000313" key="3">
    <source>
        <dbReference type="Proteomes" id="UP000317703"/>
    </source>
</evidence>
<feature type="compositionally biased region" description="Polar residues" evidence="1">
    <location>
        <begin position="268"/>
        <end position="280"/>
    </location>
</feature>
<organism evidence="2 3">
    <name type="scientific">Aeromonas phage PS1</name>
    <dbReference type="NCBI Taxonomy" id="2591406"/>
    <lineage>
        <taxon>Viruses</taxon>
        <taxon>Duplodnaviria</taxon>
        <taxon>Heunggongvirae</taxon>
        <taxon>Uroviricota</taxon>
        <taxon>Caudoviricetes</taxon>
        <taxon>Chimalliviridae</taxon>
        <taxon>Ferozepurvirus</taxon>
        <taxon>Ferozepurvirus PS1</taxon>
    </lineage>
</organism>
<evidence type="ECO:0000256" key="1">
    <source>
        <dbReference type="SAM" id="MobiDB-lite"/>
    </source>
</evidence>
<sequence>MNVLECYGVATVAEDKATDTDEVLVYLPSLYPEADGEVVATAEKKDVTIQSPTGDTTSSSGLSSNAVMMKWLPFNTNRITAPDVRKGSKVVVYKFKGQSLFRWMYFGMDGTLRLETVIYAFSATPNVKEDAPLTPDNYYIFLISSHTKKIQLLTGMGNGEPTSYAITLDTGQGGFSLVDGEQNMFILNSMKHFWSFSNQEKSTFAIDKKKIIASCEDEILFHGKEHIGLKAKRITAACETFDMSATDSATIKSPTIKLVGDIDHEGNMKQSGTLTNTAGISSAGDMKSSGDVSAGDISLLKHVHREQGDGNDTSIAH</sequence>
<keyword evidence="3" id="KW-1185">Reference proteome</keyword>
<dbReference type="Proteomes" id="UP000317703">
    <property type="component" value="Segment"/>
</dbReference>
<dbReference type="EMBL" id="MN032614">
    <property type="protein sequence ID" value="QDJ96897.1"/>
    <property type="molecule type" value="Genomic_DNA"/>
</dbReference>
<reference evidence="2" key="1">
    <citation type="submission" date="2019-06" db="EMBL/GenBank/DDBJ databases">
        <title>Complete genome sequence of Aeromonas hydrophila bacteriophage PS1.</title>
        <authorList>
            <person name="Rai S."/>
            <person name="Tyagi A."/>
            <person name="Kumar N."/>
            <person name="Singh N."/>
        </authorList>
    </citation>
    <scope>NUCLEOTIDE SEQUENCE [LARGE SCALE GENOMIC DNA]</scope>
</reference>
<evidence type="ECO:0000313" key="2">
    <source>
        <dbReference type="EMBL" id="QDJ96897.1"/>
    </source>
</evidence>
<proteinExistence type="predicted"/>
<protein>
    <submittedName>
        <fullName evidence="2">Baseplate protein</fullName>
    </submittedName>
</protein>